<protein>
    <submittedName>
        <fullName evidence="1">DUF6387 family protein</fullName>
    </submittedName>
</protein>
<accession>A0ABV6EBD8</accession>
<proteinExistence type="predicted"/>
<evidence type="ECO:0000313" key="2">
    <source>
        <dbReference type="Proteomes" id="UP001589792"/>
    </source>
</evidence>
<keyword evidence="2" id="KW-1185">Reference proteome</keyword>
<dbReference type="Proteomes" id="UP001589792">
    <property type="component" value="Unassembled WGS sequence"/>
</dbReference>
<gene>
    <name evidence="1" type="ORF">ACFFJ3_07400</name>
</gene>
<comment type="caution">
    <text evidence="1">The sequence shown here is derived from an EMBL/GenBank/DDBJ whole genome shotgun (WGS) entry which is preliminary data.</text>
</comment>
<reference evidence="1 2" key="1">
    <citation type="submission" date="2024-09" db="EMBL/GenBank/DDBJ databases">
        <authorList>
            <person name="Sun Q."/>
            <person name="Mori K."/>
        </authorList>
    </citation>
    <scope>NUCLEOTIDE SEQUENCE [LARGE SCALE GENOMIC DNA]</scope>
    <source>
        <strain evidence="1 2">CCM 8626</strain>
    </source>
</reference>
<name>A0ABV6EBD8_9GAMM</name>
<dbReference type="Pfam" id="PF19924">
    <property type="entry name" value="DUF6387"/>
    <property type="match status" value="1"/>
</dbReference>
<dbReference type="EMBL" id="JBHLXG010000005">
    <property type="protein sequence ID" value="MFC0226326.1"/>
    <property type="molecule type" value="Genomic_DNA"/>
</dbReference>
<organism evidence="1 2">
    <name type="scientific">Serratia aquatilis</name>
    <dbReference type="NCBI Taxonomy" id="1737515"/>
    <lineage>
        <taxon>Bacteria</taxon>
        <taxon>Pseudomonadati</taxon>
        <taxon>Pseudomonadota</taxon>
        <taxon>Gammaproteobacteria</taxon>
        <taxon>Enterobacterales</taxon>
        <taxon>Yersiniaceae</taxon>
        <taxon>Serratia</taxon>
    </lineage>
</organism>
<dbReference type="InterPro" id="IPR045664">
    <property type="entry name" value="DUF6387"/>
</dbReference>
<dbReference type="RefSeq" id="WP_380674025.1">
    <property type="nucleotide sequence ID" value="NZ_CP173186.1"/>
</dbReference>
<evidence type="ECO:0000313" key="1">
    <source>
        <dbReference type="EMBL" id="MFC0226326.1"/>
    </source>
</evidence>
<sequence>MAKKAKVKDIISWFDLKRYDYLLDLPVNHVLAEVHFRYGIHETFLKKAMKGEFPVFDRMDDLEEEHYWDGVHCNDRGILPLDCDFIAKMVNSGIKRNIYSISDGRLFANEEYGSKTASNSEVDCYDPEDEVPGSCDPNEFFNMGLILDLSLDLMTDEEITNHIAYNLPKWRKRFSIPEPKEVGRGQKVGFSFIRKIHEYKIIPFLDLKMWSAANKVEITCDLYSRLLFPLGEGDLKSESNIRNTIKPFADSLFDVIYQPELSLFFAKNPYIEDMKFSDFLKLAENR</sequence>